<dbReference type="Pfam" id="PF00155">
    <property type="entry name" value="Aminotran_1_2"/>
    <property type="match status" value="1"/>
</dbReference>
<keyword evidence="8 11" id="KW-0663">Pyridoxal phosphate</keyword>
<dbReference type="AlphaFoldDB" id="A0A1N7NLH5"/>
<proteinExistence type="inferred from homology"/>
<dbReference type="CDD" id="cd00609">
    <property type="entry name" value="AAT_like"/>
    <property type="match status" value="1"/>
</dbReference>
<accession>A0A1N7NLH5</accession>
<keyword evidence="14" id="KW-1185">Reference proteome</keyword>
<dbReference type="Proteomes" id="UP000185639">
    <property type="component" value="Unassembled WGS sequence"/>
</dbReference>
<dbReference type="NCBIfam" id="TIGR01141">
    <property type="entry name" value="hisC"/>
    <property type="match status" value="1"/>
</dbReference>
<feature type="modified residue" description="N6-(pyridoxal phosphate)lysine" evidence="11">
    <location>
        <position position="240"/>
    </location>
</feature>
<keyword evidence="7 11" id="KW-0808">Transferase</keyword>
<reference evidence="14" key="1">
    <citation type="submission" date="2017-01" db="EMBL/GenBank/DDBJ databases">
        <authorList>
            <person name="Varghese N."/>
            <person name="Submissions S."/>
        </authorList>
    </citation>
    <scope>NUCLEOTIDE SEQUENCE [LARGE SCALE GENOMIC DNA]</scope>
    <source>
        <strain evidence="14">DSM 24913</strain>
    </source>
</reference>
<dbReference type="STRING" id="484498.SAMN05421686_107113"/>
<dbReference type="EMBL" id="FTOH01000007">
    <property type="protein sequence ID" value="SIS99253.1"/>
    <property type="molecule type" value="Genomic_DNA"/>
</dbReference>
<evidence type="ECO:0000256" key="7">
    <source>
        <dbReference type="ARBA" id="ARBA00022679"/>
    </source>
</evidence>
<evidence type="ECO:0000256" key="6">
    <source>
        <dbReference type="ARBA" id="ARBA00022605"/>
    </source>
</evidence>
<dbReference type="GO" id="GO:0030170">
    <property type="term" value="F:pyridoxal phosphate binding"/>
    <property type="evidence" value="ECO:0007669"/>
    <property type="project" value="InterPro"/>
</dbReference>
<feature type="domain" description="Aminotransferase class I/classII large" evidence="12">
    <location>
        <begin position="45"/>
        <end position="370"/>
    </location>
</feature>
<dbReference type="GO" id="GO:0000105">
    <property type="term" value="P:L-histidine biosynthetic process"/>
    <property type="evidence" value="ECO:0007669"/>
    <property type="project" value="UniProtKB-UniRule"/>
</dbReference>
<comment type="similarity">
    <text evidence="3 11">Belongs to the class-II pyridoxal-phosphate-dependent aminotransferase family. Histidinol-phosphate aminotransferase subfamily.</text>
</comment>
<keyword evidence="5 11" id="KW-0032">Aminotransferase</keyword>
<dbReference type="Gene3D" id="3.90.1150.10">
    <property type="entry name" value="Aspartate Aminotransferase, domain 1"/>
    <property type="match status" value="1"/>
</dbReference>
<evidence type="ECO:0000259" key="12">
    <source>
        <dbReference type="Pfam" id="PF00155"/>
    </source>
</evidence>
<dbReference type="Gene3D" id="3.40.640.10">
    <property type="entry name" value="Type I PLP-dependent aspartate aminotransferase-like (Major domain)"/>
    <property type="match status" value="1"/>
</dbReference>
<keyword evidence="9 11" id="KW-0368">Histidine biosynthesis</keyword>
<evidence type="ECO:0000256" key="8">
    <source>
        <dbReference type="ARBA" id="ARBA00022898"/>
    </source>
</evidence>
<evidence type="ECO:0000256" key="10">
    <source>
        <dbReference type="ARBA" id="ARBA00047481"/>
    </source>
</evidence>
<dbReference type="GO" id="GO:0004400">
    <property type="term" value="F:histidinol-phosphate transaminase activity"/>
    <property type="evidence" value="ECO:0007669"/>
    <property type="project" value="UniProtKB-UniRule"/>
</dbReference>
<evidence type="ECO:0000256" key="2">
    <source>
        <dbReference type="ARBA" id="ARBA00005011"/>
    </source>
</evidence>
<evidence type="ECO:0000256" key="4">
    <source>
        <dbReference type="ARBA" id="ARBA00011738"/>
    </source>
</evidence>
<evidence type="ECO:0000256" key="9">
    <source>
        <dbReference type="ARBA" id="ARBA00023102"/>
    </source>
</evidence>
<dbReference type="UniPathway" id="UPA00031">
    <property type="reaction ID" value="UER00012"/>
</dbReference>
<evidence type="ECO:0000256" key="1">
    <source>
        <dbReference type="ARBA" id="ARBA00001933"/>
    </source>
</evidence>
<dbReference type="PANTHER" id="PTHR42885">
    <property type="entry name" value="HISTIDINOL-PHOSPHATE AMINOTRANSFERASE-RELATED"/>
    <property type="match status" value="1"/>
</dbReference>
<dbReference type="SUPFAM" id="SSF53383">
    <property type="entry name" value="PLP-dependent transferases"/>
    <property type="match status" value="1"/>
</dbReference>
<sequence length="382" mass="42354">MYNALTKFSDSVKAINMSVNALVEQLIRPEVRALQAYPVGKAEGMIKLDAMENPFRWPEEMISEWQSLLADCALNRYPNPVAPEVVAGLREAMQVPDKYEVLLGNGSDEIIQLLAMAVAQPGACVLAPEPGFVMYKMIATFVGIDYCGVPLNDDFSLNRDAMLAAINEKKPALIFLAQPNNPTGNLWAEDDLVAIIEASNTADYKGLVILDEAYLPFSSRNHLSWLDRFDNVLVMRTLSKVGLAGLRLGMLFGRKEWLSELDKIRMPYNINVLTQASAAFALKHYDVLMQQCDVLKSERRKMHGKLSELGFSAFDSEANFILARVPEGKVARDIFEALKQENILIKCTDGAHPLLAKTLRFTVGAPEENIALYAALEKVLAA</sequence>
<comment type="catalytic activity">
    <reaction evidence="10 11">
        <text>L-histidinol phosphate + 2-oxoglutarate = 3-(imidazol-4-yl)-2-oxopropyl phosphate + L-glutamate</text>
        <dbReference type="Rhea" id="RHEA:23744"/>
        <dbReference type="ChEBI" id="CHEBI:16810"/>
        <dbReference type="ChEBI" id="CHEBI:29985"/>
        <dbReference type="ChEBI" id="CHEBI:57766"/>
        <dbReference type="ChEBI" id="CHEBI:57980"/>
        <dbReference type="EC" id="2.6.1.9"/>
    </reaction>
</comment>
<evidence type="ECO:0000313" key="14">
    <source>
        <dbReference type="Proteomes" id="UP000185639"/>
    </source>
</evidence>
<organism evidence="13 14">
    <name type="scientific">Thalassolituus maritimus</name>
    <dbReference type="NCBI Taxonomy" id="484498"/>
    <lineage>
        <taxon>Bacteria</taxon>
        <taxon>Pseudomonadati</taxon>
        <taxon>Pseudomonadota</taxon>
        <taxon>Gammaproteobacteria</taxon>
        <taxon>Oceanospirillales</taxon>
        <taxon>Oceanospirillaceae</taxon>
        <taxon>Thalassolituus</taxon>
    </lineage>
</organism>
<keyword evidence="6 11" id="KW-0028">Amino-acid biosynthesis</keyword>
<evidence type="ECO:0000313" key="13">
    <source>
        <dbReference type="EMBL" id="SIS99253.1"/>
    </source>
</evidence>
<dbReference type="EC" id="2.6.1.9" evidence="11"/>
<dbReference type="InterPro" id="IPR015424">
    <property type="entry name" value="PyrdxlP-dep_Trfase"/>
</dbReference>
<dbReference type="InterPro" id="IPR015422">
    <property type="entry name" value="PyrdxlP-dep_Trfase_small"/>
</dbReference>
<name>A0A1N7NLH5_9GAMM</name>
<comment type="pathway">
    <text evidence="2 11">Amino-acid biosynthesis; L-histidine biosynthesis; L-histidine from 5-phospho-alpha-D-ribose 1-diphosphate: step 7/9.</text>
</comment>
<evidence type="ECO:0000256" key="3">
    <source>
        <dbReference type="ARBA" id="ARBA00007970"/>
    </source>
</evidence>
<comment type="subunit">
    <text evidence="4 11">Homodimer.</text>
</comment>
<protein>
    <recommendedName>
        <fullName evidence="11">Histidinol-phosphate aminotransferase</fullName>
        <ecNumber evidence="11">2.6.1.9</ecNumber>
    </recommendedName>
    <alternativeName>
        <fullName evidence="11">Imidazole acetol-phosphate transaminase</fullName>
    </alternativeName>
</protein>
<gene>
    <name evidence="11" type="primary">hisC</name>
    <name evidence="13" type="ORF">SAMN05421686_107113</name>
</gene>
<comment type="cofactor">
    <cofactor evidence="1 11">
        <name>pyridoxal 5'-phosphate</name>
        <dbReference type="ChEBI" id="CHEBI:597326"/>
    </cofactor>
</comment>
<dbReference type="PANTHER" id="PTHR42885:SF2">
    <property type="entry name" value="HISTIDINOL-PHOSPHATE AMINOTRANSFERASE"/>
    <property type="match status" value="1"/>
</dbReference>
<evidence type="ECO:0000256" key="5">
    <source>
        <dbReference type="ARBA" id="ARBA00022576"/>
    </source>
</evidence>
<evidence type="ECO:0000256" key="11">
    <source>
        <dbReference type="HAMAP-Rule" id="MF_01023"/>
    </source>
</evidence>
<dbReference type="RefSeq" id="WP_245820099.1">
    <property type="nucleotide sequence ID" value="NZ_FTOH01000007.1"/>
</dbReference>
<dbReference type="InterPro" id="IPR015421">
    <property type="entry name" value="PyrdxlP-dep_Trfase_major"/>
</dbReference>
<dbReference type="InterPro" id="IPR004839">
    <property type="entry name" value="Aminotransferase_I/II_large"/>
</dbReference>
<dbReference type="HAMAP" id="MF_01023">
    <property type="entry name" value="HisC_aminotrans_2"/>
    <property type="match status" value="1"/>
</dbReference>
<dbReference type="InterPro" id="IPR005861">
    <property type="entry name" value="HisP_aminotrans"/>
</dbReference>